<keyword evidence="9" id="KW-1185">Reference proteome</keyword>
<feature type="repeat" description="PPR" evidence="5">
    <location>
        <begin position="137"/>
        <end position="171"/>
    </location>
</feature>
<dbReference type="NCBIfam" id="TIGR00756">
    <property type="entry name" value="PPR"/>
    <property type="match status" value="2"/>
</dbReference>
<gene>
    <name evidence="8" type="ORF">DAEQUDRAFT_675174</name>
</gene>
<proteinExistence type="inferred from homology"/>
<dbReference type="Pfam" id="PF13812">
    <property type="entry name" value="PPR_3"/>
    <property type="match status" value="1"/>
</dbReference>
<dbReference type="Pfam" id="PF23276">
    <property type="entry name" value="TPR_24"/>
    <property type="match status" value="1"/>
</dbReference>
<evidence type="ECO:0000256" key="6">
    <source>
        <dbReference type="SAM" id="MobiDB-lite"/>
    </source>
</evidence>
<dbReference type="Pfam" id="PF13041">
    <property type="entry name" value="PPR_2"/>
    <property type="match status" value="1"/>
</dbReference>
<dbReference type="OrthoDB" id="185373at2759"/>
<evidence type="ECO:0000256" key="1">
    <source>
        <dbReference type="ARBA" id="ARBA00006192"/>
    </source>
</evidence>
<evidence type="ECO:0000256" key="5">
    <source>
        <dbReference type="PROSITE-ProRule" id="PRU00708"/>
    </source>
</evidence>
<comment type="subunit">
    <text evidence="4">Binds to mitochondrial small subunit 15S rRNA.</text>
</comment>
<reference evidence="8 9" key="1">
    <citation type="journal article" date="2016" name="Mol. Biol. Evol.">
        <title>Comparative Genomics of Early-Diverging Mushroom-Forming Fungi Provides Insights into the Origins of Lignocellulose Decay Capabilities.</title>
        <authorList>
            <person name="Nagy L.G."/>
            <person name="Riley R."/>
            <person name="Tritt A."/>
            <person name="Adam C."/>
            <person name="Daum C."/>
            <person name="Floudas D."/>
            <person name="Sun H."/>
            <person name="Yadav J.S."/>
            <person name="Pangilinan J."/>
            <person name="Larsson K.H."/>
            <person name="Matsuura K."/>
            <person name="Barry K."/>
            <person name="Labutti K."/>
            <person name="Kuo R."/>
            <person name="Ohm R.A."/>
            <person name="Bhattacharya S.S."/>
            <person name="Shirouzu T."/>
            <person name="Yoshinaga Y."/>
            <person name="Martin F.M."/>
            <person name="Grigoriev I.V."/>
            <person name="Hibbett D.S."/>
        </authorList>
    </citation>
    <scope>NUCLEOTIDE SEQUENCE [LARGE SCALE GENOMIC DNA]</scope>
    <source>
        <strain evidence="8 9">L-15889</strain>
    </source>
</reference>
<organism evidence="8 9">
    <name type="scientific">Daedalea quercina L-15889</name>
    <dbReference type="NCBI Taxonomy" id="1314783"/>
    <lineage>
        <taxon>Eukaryota</taxon>
        <taxon>Fungi</taxon>
        <taxon>Dikarya</taxon>
        <taxon>Basidiomycota</taxon>
        <taxon>Agaricomycotina</taxon>
        <taxon>Agaricomycetes</taxon>
        <taxon>Polyporales</taxon>
        <taxon>Fomitopsis</taxon>
    </lineage>
</organism>
<feature type="repeat" description="PPR" evidence="5">
    <location>
        <begin position="385"/>
        <end position="419"/>
    </location>
</feature>
<evidence type="ECO:0000256" key="2">
    <source>
        <dbReference type="ARBA" id="ARBA00022737"/>
    </source>
</evidence>
<feature type="domain" description="Pentatricopeptide repeat-containing protein-mitochondrial" evidence="7">
    <location>
        <begin position="245"/>
        <end position="376"/>
    </location>
</feature>
<dbReference type="AlphaFoldDB" id="A0A165N1R7"/>
<dbReference type="Gene3D" id="1.25.40.10">
    <property type="entry name" value="Tetratricopeptide repeat domain"/>
    <property type="match status" value="3"/>
</dbReference>
<feature type="repeat" description="PPR" evidence="5">
    <location>
        <begin position="420"/>
        <end position="454"/>
    </location>
</feature>
<accession>A0A165N1R7</accession>
<dbReference type="Proteomes" id="UP000076727">
    <property type="component" value="Unassembled WGS sequence"/>
</dbReference>
<dbReference type="PROSITE" id="PS51375">
    <property type="entry name" value="PPR"/>
    <property type="match status" value="5"/>
</dbReference>
<keyword evidence="2" id="KW-0677">Repeat</keyword>
<dbReference type="PANTHER" id="PTHR47447">
    <property type="entry name" value="OS03G0856100 PROTEIN"/>
    <property type="match status" value="1"/>
</dbReference>
<evidence type="ECO:0000259" key="7">
    <source>
        <dbReference type="Pfam" id="PF23276"/>
    </source>
</evidence>
<evidence type="ECO:0000313" key="8">
    <source>
        <dbReference type="EMBL" id="KZT66398.1"/>
    </source>
</evidence>
<comment type="similarity">
    <text evidence="1">Belongs to the CCM1 family.</text>
</comment>
<feature type="repeat" description="PPR" evidence="5">
    <location>
        <begin position="279"/>
        <end position="313"/>
    </location>
</feature>
<evidence type="ECO:0000256" key="3">
    <source>
        <dbReference type="ARBA" id="ARBA00044493"/>
    </source>
</evidence>
<dbReference type="InterPro" id="IPR002885">
    <property type="entry name" value="PPR_rpt"/>
</dbReference>
<sequence length="547" mass="61323">MDGDRNRRRSDGLKHTPYSYQPDPRFRRVEGTPIARVNMQLSKAVEDRNWPRVFGLCKEINKQGIEPDVTTYTHIMSACAAAGSQQEARATFEDMLALGVRPTRQIFHEMLHACRYSETSTLIKIINMMPEYGIRPNEFTYEILVLRYTEMQQLELALQALHQLNADGLPPTLKTAQAVIKLAGFTGLPRLALDLADAFEETSVRRLEHDAWVDCLIASAETLWEEGVMRTWDKVVHELNITPDEGLCIQVLHTAGRHGRSALALDAFRILGRIGVEWQEHHFAPVIEALCKEKRIKDALATLDMMRDHDITPLLETALPISNAVATDTDTVDEAWGYLEALREEGKRVDVSAINVVIRAAIILGDLQRAVGTYKAAGSLGVEPNVDTYNLLFAGCIAAKHRELGDRLLTEMKGAGVRPDARTYERLIALCLTQANYEDAFFYLEEMKAEGHAPPRSVYIALIRKCVALGDTRYRLAVEEMLECGYEVGEDLQRFIDSGGEDRMLALRESHPVGPIPERVLARKREEFMKGVLDAPLAETSEKPGSS</sequence>
<feature type="repeat" description="PPR" evidence="5">
    <location>
        <begin position="68"/>
        <end position="102"/>
    </location>
</feature>
<feature type="region of interest" description="Disordered" evidence="6">
    <location>
        <begin position="1"/>
        <end position="25"/>
    </location>
</feature>
<dbReference type="PANTHER" id="PTHR47447:SF17">
    <property type="entry name" value="OS12G0638900 PROTEIN"/>
    <property type="match status" value="1"/>
</dbReference>
<dbReference type="STRING" id="1314783.A0A165N1R7"/>
<dbReference type="InterPro" id="IPR057027">
    <property type="entry name" value="TPR_mt"/>
</dbReference>
<comment type="function">
    <text evidence="3">Regulates mitochondrial small subunit maturation by controlling 15S rRNA 5'-end processing. Localizes to the 5' precursor of the 15S rRNA in a position that is subsequently occupied by mS47 in the mature yeast mtSSU. Uses structure and sequence-specific RNA recognition, binding to a single-stranded region of the precursor and specifically recognizing bases -6 to -1. The exchange of Ccm1 for mS47 is coupled to the irreversible removal of precursor rRNA that is accompanied by conformational changes of the mitoribosomal proteins uS5m and mS26. These conformational changes signal completion of 5'-end rRNA processing through protection of the mature 5'-end of the 15S rRNA and stabilization of mS47. The removal of the 5' precursor together with the dissociation of Ccm1 may be catalyzed by the 5'-3' exoribonuclease Pet127. Involved in the specific removal of group I introns in mitochondrial encoded transcripts.</text>
</comment>
<dbReference type="EMBL" id="KV429090">
    <property type="protein sequence ID" value="KZT66398.1"/>
    <property type="molecule type" value="Genomic_DNA"/>
</dbReference>
<protein>
    <recommendedName>
        <fullName evidence="7">Pentatricopeptide repeat-containing protein-mitochondrial domain-containing protein</fullName>
    </recommendedName>
</protein>
<evidence type="ECO:0000256" key="4">
    <source>
        <dbReference type="ARBA" id="ARBA00044511"/>
    </source>
</evidence>
<name>A0A165N1R7_9APHY</name>
<dbReference type="InterPro" id="IPR011990">
    <property type="entry name" value="TPR-like_helical_dom_sf"/>
</dbReference>
<evidence type="ECO:0000313" key="9">
    <source>
        <dbReference type="Proteomes" id="UP000076727"/>
    </source>
</evidence>